<keyword evidence="3" id="KW-0329">Glyoxylate bypass</keyword>
<dbReference type="InterPro" id="IPR019818">
    <property type="entry name" value="IsoCit/isopropylmalate_DH_CS"/>
</dbReference>
<feature type="binding site" evidence="15">
    <location>
        <position position="338"/>
    </location>
    <ligand>
        <name>NADP(+)</name>
        <dbReference type="ChEBI" id="CHEBI:58349"/>
    </ligand>
</feature>
<dbReference type="NCBIfam" id="NF006156">
    <property type="entry name" value="PRK08299.1"/>
    <property type="match status" value="1"/>
</dbReference>
<organism evidence="17 18">
    <name type="scientific">Chytriomyces confervae</name>
    <dbReference type="NCBI Taxonomy" id="246404"/>
    <lineage>
        <taxon>Eukaryota</taxon>
        <taxon>Fungi</taxon>
        <taxon>Fungi incertae sedis</taxon>
        <taxon>Chytridiomycota</taxon>
        <taxon>Chytridiomycota incertae sedis</taxon>
        <taxon>Chytridiomycetes</taxon>
        <taxon>Chytridiales</taxon>
        <taxon>Chytriomycetaceae</taxon>
        <taxon>Chytriomyces</taxon>
    </lineage>
</organism>
<accession>A0A507FEB0</accession>
<evidence type="ECO:0000256" key="14">
    <source>
        <dbReference type="PIRSR" id="PIRSR000108-3"/>
    </source>
</evidence>
<keyword evidence="9 11" id="KW-0464">Manganese</keyword>
<comment type="similarity">
    <text evidence="2 11">Belongs to the isocitrate and isopropylmalate dehydrogenases family.</text>
</comment>
<evidence type="ECO:0000256" key="2">
    <source>
        <dbReference type="ARBA" id="ARBA00007769"/>
    </source>
</evidence>
<dbReference type="GO" id="GO:0006102">
    <property type="term" value="P:isocitrate metabolic process"/>
    <property type="evidence" value="ECO:0007669"/>
    <property type="project" value="InterPro"/>
</dbReference>
<evidence type="ECO:0000256" key="6">
    <source>
        <dbReference type="ARBA" id="ARBA00022842"/>
    </source>
</evidence>
<feature type="binding site" evidence="13">
    <location>
        <begin position="105"/>
        <end position="111"/>
    </location>
    <ligand>
        <name>D-threo-isocitrate</name>
        <dbReference type="ChEBI" id="CHEBI:15562"/>
    </ligand>
</feature>
<feature type="binding site" evidence="15">
    <location>
        <begin position="86"/>
        <end position="88"/>
    </location>
    <ligand>
        <name>NADP(+)</name>
        <dbReference type="ChEBI" id="CHEBI:58349"/>
    </ligand>
</feature>
<feature type="binding site" evidence="15">
    <location>
        <position position="93"/>
    </location>
    <ligand>
        <name>NADP(+)</name>
        <dbReference type="ChEBI" id="CHEBI:58349"/>
    </ligand>
</feature>
<evidence type="ECO:0000256" key="7">
    <source>
        <dbReference type="ARBA" id="ARBA00022857"/>
    </source>
</evidence>
<dbReference type="PANTHER" id="PTHR11822:SF21">
    <property type="entry name" value="ISOCITRATE DEHYDROGENASE [NADP], MITOCHONDRIAL"/>
    <property type="match status" value="1"/>
</dbReference>
<comment type="cofactor">
    <cofactor evidence="1">
        <name>Mn(2+)</name>
        <dbReference type="ChEBI" id="CHEBI:29035"/>
    </cofactor>
</comment>
<keyword evidence="6 11" id="KW-0460">Magnesium</keyword>
<evidence type="ECO:0000256" key="13">
    <source>
        <dbReference type="PIRSR" id="PIRSR000108-2"/>
    </source>
</evidence>
<dbReference type="SMART" id="SM01329">
    <property type="entry name" value="Iso_dh"/>
    <property type="match status" value="1"/>
</dbReference>
<dbReference type="GO" id="GO:0000287">
    <property type="term" value="F:magnesium ion binding"/>
    <property type="evidence" value="ECO:0007669"/>
    <property type="project" value="InterPro"/>
</dbReference>
<keyword evidence="7 11" id="KW-0521">NADP</keyword>
<feature type="binding site" evidence="13">
    <location>
        <position position="120"/>
    </location>
    <ligand>
        <name>D-threo-isocitrate</name>
        <dbReference type="ChEBI" id="CHEBI:15562"/>
    </ligand>
</feature>
<reference evidence="17 18" key="1">
    <citation type="journal article" date="2019" name="Sci. Rep.">
        <title>Comparative genomics of chytrid fungi reveal insights into the obligate biotrophic and pathogenic lifestyle of Synchytrium endobioticum.</title>
        <authorList>
            <person name="van de Vossenberg B.T.L.H."/>
            <person name="Warris S."/>
            <person name="Nguyen H.D.T."/>
            <person name="van Gent-Pelzer M.P.E."/>
            <person name="Joly D.L."/>
            <person name="van de Geest H.C."/>
            <person name="Bonants P.J.M."/>
            <person name="Smith D.S."/>
            <person name="Levesque C.A."/>
            <person name="van der Lee T.A.J."/>
        </authorList>
    </citation>
    <scope>NUCLEOTIDE SEQUENCE [LARGE SCALE GENOMIC DNA]</scope>
    <source>
        <strain evidence="17 18">CBS 675.73</strain>
    </source>
</reference>
<evidence type="ECO:0000256" key="12">
    <source>
        <dbReference type="PIRSR" id="PIRSR000108-1"/>
    </source>
</evidence>
<keyword evidence="5 11" id="KW-0479">Metal-binding</keyword>
<dbReference type="Pfam" id="PF00180">
    <property type="entry name" value="Iso_dh"/>
    <property type="match status" value="1"/>
</dbReference>
<keyword evidence="4 11" id="KW-0816">Tricarboxylic acid cycle</keyword>
<dbReference type="FunFam" id="3.40.718.10:FF:000002">
    <property type="entry name" value="Isocitrate dehydrogenase [NADP]"/>
    <property type="match status" value="1"/>
</dbReference>
<dbReference type="Proteomes" id="UP000320333">
    <property type="component" value="Unassembled WGS sequence"/>
</dbReference>
<protein>
    <recommendedName>
        <fullName evidence="11">Isocitrate dehydrogenase [NADP]</fullName>
        <ecNumber evidence="11">1.1.1.42</ecNumber>
    </recommendedName>
</protein>
<feature type="binding site" evidence="13">
    <location>
        <position position="88"/>
    </location>
    <ligand>
        <name>D-threo-isocitrate</name>
        <dbReference type="ChEBI" id="CHEBI:15562"/>
    </ligand>
</feature>
<feature type="binding site" evidence="15">
    <location>
        <begin position="320"/>
        <end position="325"/>
    </location>
    <ligand>
        <name>NADP(+)</name>
        <dbReference type="ChEBI" id="CHEBI:58349"/>
    </ligand>
</feature>
<dbReference type="PANTHER" id="PTHR11822">
    <property type="entry name" value="NADP-SPECIFIC ISOCITRATE DEHYDROGENASE"/>
    <property type="match status" value="1"/>
</dbReference>
<dbReference type="GO" id="GO:0051287">
    <property type="term" value="F:NAD binding"/>
    <property type="evidence" value="ECO:0007669"/>
    <property type="project" value="InterPro"/>
</dbReference>
<comment type="cofactor">
    <cofactor evidence="11 14">
        <name>Mg(2+)</name>
        <dbReference type="ChEBI" id="CHEBI:18420"/>
    </cofactor>
    <cofactor evidence="11 14">
        <name>Mn(2+)</name>
        <dbReference type="ChEBI" id="CHEBI:29035"/>
    </cofactor>
    <text evidence="11 14">Binds 1 Mg(2+) or Mn(2+) ion per subunit.</text>
</comment>
<evidence type="ECO:0000313" key="18">
    <source>
        <dbReference type="Proteomes" id="UP000320333"/>
    </source>
</evidence>
<keyword evidence="18" id="KW-1185">Reference proteome</keyword>
<dbReference type="PIRSF" id="PIRSF000108">
    <property type="entry name" value="IDH_NADP"/>
    <property type="match status" value="1"/>
</dbReference>
<dbReference type="EC" id="1.1.1.42" evidence="11"/>
<evidence type="ECO:0000256" key="9">
    <source>
        <dbReference type="ARBA" id="ARBA00023211"/>
    </source>
</evidence>
<dbReference type="GO" id="GO:0006739">
    <property type="term" value="P:NADP+ metabolic process"/>
    <property type="evidence" value="ECO:0007669"/>
    <property type="project" value="TreeGrafter"/>
</dbReference>
<evidence type="ECO:0000256" key="1">
    <source>
        <dbReference type="ARBA" id="ARBA00001936"/>
    </source>
</evidence>
<dbReference type="GO" id="GO:0005739">
    <property type="term" value="C:mitochondrion"/>
    <property type="evidence" value="ECO:0007669"/>
    <property type="project" value="TreeGrafter"/>
</dbReference>
<evidence type="ECO:0000256" key="11">
    <source>
        <dbReference type="PIRNR" id="PIRNR000108"/>
    </source>
</evidence>
<evidence type="ECO:0000259" key="16">
    <source>
        <dbReference type="SMART" id="SM01329"/>
    </source>
</evidence>
<comment type="catalytic activity">
    <reaction evidence="10 11">
        <text>D-threo-isocitrate + NADP(+) = 2-oxoglutarate + CO2 + NADPH</text>
        <dbReference type="Rhea" id="RHEA:19629"/>
        <dbReference type="ChEBI" id="CHEBI:15562"/>
        <dbReference type="ChEBI" id="CHEBI:16526"/>
        <dbReference type="ChEBI" id="CHEBI:16810"/>
        <dbReference type="ChEBI" id="CHEBI:57783"/>
        <dbReference type="ChEBI" id="CHEBI:58349"/>
        <dbReference type="EC" id="1.1.1.42"/>
    </reaction>
</comment>
<dbReference type="PROSITE" id="PS00470">
    <property type="entry name" value="IDH_IMDH"/>
    <property type="match status" value="1"/>
</dbReference>
<dbReference type="GO" id="GO:0006099">
    <property type="term" value="P:tricarboxylic acid cycle"/>
    <property type="evidence" value="ECO:0007669"/>
    <property type="project" value="UniProtKB-KW"/>
</dbReference>
<dbReference type="OrthoDB" id="248923at2759"/>
<evidence type="ECO:0000256" key="10">
    <source>
        <dbReference type="ARBA" id="ARBA00023554"/>
    </source>
</evidence>
<dbReference type="SUPFAM" id="SSF53659">
    <property type="entry name" value="Isocitrate/Isopropylmalate dehydrogenase-like"/>
    <property type="match status" value="1"/>
</dbReference>
<keyword evidence="8 11" id="KW-0560">Oxidoreductase</keyword>
<feature type="binding site" evidence="13">
    <location>
        <position position="143"/>
    </location>
    <ligand>
        <name>D-threo-isocitrate</name>
        <dbReference type="ChEBI" id="CHEBI:15562"/>
    </ligand>
</feature>
<sequence>MTSSLEQQQQPIKKIQVANPVVELDGDEMTRILWAWIRDRLILKYVDVDIKYYDLGMEYRDKTNDQVTIDAAAAIQKYNVGIKCATITPDEARVKEFGLKQMWRSPNGTIRNIIGGTVFREPILLNNVPRIVPGWTKAIVMGRHAFGDQYRATDFVVNEPGKFEMVFTPTSGGPAQKYEVFNFPGGGVAMGMYNLDSSIEGFARSCFQVALEKKWPMYLSTKNTILKKYDGRFKDIFQEIYEKEYKSQFEAAKIWYEHRLIDDMVAQALKSEGGFVWACKNYDGDVQSDILAQGYGSLGLMTSVLVTPDGKTIEAEAAHGTVTRHYREHQKGKETSTNSIASIFAWTRGLAHRAKLDGNTELAKFTSDLEAATIDTVQKDNIMTKDLALAIHGANLNRSHYVNSEDFISAVEKRLASARV</sequence>
<feature type="site" description="Critical for catalysis" evidence="12">
    <location>
        <position position="150"/>
    </location>
</feature>
<evidence type="ECO:0000256" key="15">
    <source>
        <dbReference type="PIRSR" id="PIRSR000108-4"/>
    </source>
</evidence>
<dbReference type="InterPro" id="IPR024084">
    <property type="entry name" value="IsoPropMal-DH-like_dom"/>
</dbReference>
<dbReference type="GO" id="GO:0006097">
    <property type="term" value="P:glyoxylate cycle"/>
    <property type="evidence" value="ECO:0007669"/>
    <property type="project" value="UniProtKB-KW"/>
</dbReference>
<dbReference type="EMBL" id="QEAP01000174">
    <property type="protein sequence ID" value="TPX73628.1"/>
    <property type="molecule type" value="Genomic_DNA"/>
</dbReference>
<feature type="binding site" evidence="15">
    <location>
        <position position="270"/>
    </location>
    <ligand>
        <name>NADP(+)</name>
        <dbReference type="ChEBI" id="CHEBI:58349"/>
    </ligand>
</feature>
<evidence type="ECO:0000256" key="5">
    <source>
        <dbReference type="ARBA" id="ARBA00022723"/>
    </source>
</evidence>
<evidence type="ECO:0000313" key="17">
    <source>
        <dbReference type="EMBL" id="TPX73628.1"/>
    </source>
</evidence>
<dbReference type="AlphaFoldDB" id="A0A507FEB0"/>
<feature type="domain" description="Isopropylmalate dehydrogenase-like" evidence="16">
    <location>
        <begin position="20"/>
        <end position="411"/>
    </location>
</feature>
<dbReference type="GO" id="GO:0004450">
    <property type="term" value="F:isocitrate dehydrogenase (NADP+) activity"/>
    <property type="evidence" value="ECO:0007669"/>
    <property type="project" value="UniProtKB-EC"/>
</dbReference>
<name>A0A507FEB0_9FUNG</name>
<feature type="site" description="Critical for catalysis" evidence="12">
    <location>
        <position position="222"/>
    </location>
</feature>
<dbReference type="Gene3D" id="3.40.718.10">
    <property type="entry name" value="Isopropylmalate Dehydrogenase"/>
    <property type="match status" value="1"/>
</dbReference>
<dbReference type="STRING" id="246404.A0A507FEB0"/>
<evidence type="ECO:0000256" key="4">
    <source>
        <dbReference type="ARBA" id="ARBA00022532"/>
    </source>
</evidence>
<dbReference type="InterPro" id="IPR004790">
    <property type="entry name" value="Isocitrate_DH_NADP"/>
</dbReference>
<gene>
    <name evidence="17" type="ORF">CcCBS67573_g05105</name>
</gene>
<evidence type="ECO:0000256" key="8">
    <source>
        <dbReference type="ARBA" id="ARBA00023002"/>
    </source>
</evidence>
<proteinExistence type="inferred from homology"/>
<feature type="binding site" evidence="14">
    <location>
        <position position="285"/>
    </location>
    <ligand>
        <name>Mn(2+)</name>
        <dbReference type="ChEBI" id="CHEBI:29035"/>
    </ligand>
</feature>
<comment type="caution">
    <text evidence="17">The sequence shown here is derived from an EMBL/GenBank/DDBJ whole genome shotgun (WGS) entry which is preliminary data.</text>
</comment>
<feature type="binding site" evidence="14">
    <location>
        <position position="262"/>
    </location>
    <ligand>
        <name>Mn(2+)</name>
        <dbReference type="ChEBI" id="CHEBI:29035"/>
    </ligand>
</feature>
<dbReference type="NCBIfam" id="TIGR00127">
    <property type="entry name" value="nadp_idh_euk"/>
    <property type="match status" value="1"/>
</dbReference>
<evidence type="ECO:0000256" key="3">
    <source>
        <dbReference type="ARBA" id="ARBA00022435"/>
    </source>
</evidence>